<evidence type="ECO:0000313" key="8">
    <source>
        <dbReference type="Proteomes" id="UP001162156"/>
    </source>
</evidence>
<dbReference type="PROSITE" id="PS50184">
    <property type="entry name" value="VWFC_2"/>
    <property type="match status" value="1"/>
</dbReference>
<feature type="compositionally biased region" description="Polar residues" evidence="4">
    <location>
        <begin position="683"/>
        <end position="696"/>
    </location>
</feature>
<feature type="region of interest" description="Disordered" evidence="4">
    <location>
        <begin position="619"/>
        <end position="720"/>
    </location>
</feature>
<organism evidence="7 8">
    <name type="scientific">Rhamnusium bicolor</name>
    <dbReference type="NCBI Taxonomy" id="1586634"/>
    <lineage>
        <taxon>Eukaryota</taxon>
        <taxon>Metazoa</taxon>
        <taxon>Ecdysozoa</taxon>
        <taxon>Arthropoda</taxon>
        <taxon>Hexapoda</taxon>
        <taxon>Insecta</taxon>
        <taxon>Pterygota</taxon>
        <taxon>Neoptera</taxon>
        <taxon>Endopterygota</taxon>
        <taxon>Coleoptera</taxon>
        <taxon>Polyphaga</taxon>
        <taxon>Cucujiformia</taxon>
        <taxon>Chrysomeloidea</taxon>
        <taxon>Cerambycidae</taxon>
        <taxon>Lepturinae</taxon>
        <taxon>Rhagiini</taxon>
        <taxon>Rhamnusium</taxon>
    </lineage>
</organism>
<evidence type="ECO:0000256" key="1">
    <source>
        <dbReference type="ARBA" id="ARBA00004613"/>
    </source>
</evidence>
<dbReference type="GO" id="GO:0036122">
    <property type="term" value="F:BMP binding"/>
    <property type="evidence" value="ECO:0007669"/>
    <property type="project" value="TreeGrafter"/>
</dbReference>
<proteinExistence type="predicted"/>
<reference evidence="7" key="1">
    <citation type="journal article" date="2023" name="Insect Mol. Biol.">
        <title>Genome sequencing provides insights into the evolution of gene families encoding plant cell wall-degrading enzymes in longhorned beetles.</title>
        <authorList>
            <person name="Shin N.R."/>
            <person name="Okamura Y."/>
            <person name="Kirsch R."/>
            <person name="Pauchet Y."/>
        </authorList>
    </citation>
    <scope>NUCLEOTIDE SEQUENCE</scope>
    <source>
        <strain evidence="7">RBIC_L_NR</strain>
    </source>
</reference>
<feature type="signal peptide" evidence="5">
    <location>
        <begin position="1"/>
        <end position="17"/>
    </location>
</feature>
<keyword evidence="3 5" id="KW-0732">Signal</keyword>
<evidence type="ECO:0000256" key="5">
    <source>
        <dbReference type="SAM" id="SignalP"/>
    </source>
</evidence>
<feature type="compositionally biased region" description="Polar residues" evidence="4">
    <location>
        <begin position="628"/>
        <end position="637"/>
    </location>
</feature>
<feature type="compositionally biased region" description="Basic and acidic residues" evidence="4">
    <location>
        <begin position="697"/>
        <end position="720"/>
    </location>
</feature>
<evidence type="ECO:0000256" key="3">
    <source>
        <dbReference type="ARBA" id="ARBA00022729"/>
    </source>
</evidence>
<dbReference type="AlphaFoldDB" id="A0AAV8YDJ4"/>
<evidence type="ECO:0000313" key="7">
    <source>
        <dbReference type="EMBL" id="KAJ8949214.1"/>
    </source>
</evidence>
<comment type="caution">
    <text evidence="7">The sequence shown here is derived from an EMBL/GenBank/DDBJ whole genome shotgun (WGS) entry which is preliminary data.</text>
</comment>
<name>A0AAV8YDJ4_9CUCU</name>
<dbReference type="Proteomes" id="UP001162156">
    <property type="component" value="Unassembled WGS sequence"/>
</dbReference>
<evidence type="ECO:0000256" key="2">
    <source>
        <dbReference type="ARBA" id="ARBA00022525"/>
    </source>
</evidence>
<dbReference type="SMART" id="SM00214">
    <property type="entry name" value="VWC"/>
    <property type="match status" value="1"/>
</dbReference>
<dbReference type="InterPro" id="IPR052424">
    <property type="entry name" value="Kielin_Chordin-BMP_Reg"/>
</dbReference>
<dbReference type="Gene3D" id="2.10.70.10">
    <property type="entry name" value="Complement Module, domain 1"/>
    <property type="match status" value="1"/>
</dbReference>
<feature type="region of interest" description="Disordered" evidence="4">
    <location>
        <begin position="784"/>
        <end position="828"/>
    </location>
</feature>
<evidence type="ECO:0000256" key="4">
    <source>
        <dbReference type="SAM" id="MobiDB-lite"/>
    </source>
</evidence>
<dbReference type="GO" id="GO:0030513">
    <property type="term" value="P:positive regulation of BMP signaling pathway"/>
    <property type="evidence" value="ECO:0007669"/>
    <property type="project" value="TreeGrafter"/>
</dbReference>
<dbReference type="SUPFAM" id="SSF57603">
    <property type="entry name" value="FnI-like domain"/>
    <property type="match status" value="1"/>
</dbReference>
<feature type="domain" description="VWFC" evidence="6">
    <location>
        <begin position="17"/>
        <end position="78"/>
    </location>
</feature>
<evidence type="ECO:0000259" key="6">
    <source>
        <dbReference type="PROSITE" id="PS50184"/>
    </source>
</evidence>
<feature type="compositionally biased region" description="Basic residues" evidence="4">
    <location>
        <begin position="819"/>
        <end position="828"/>
    </location>
</feature>
<dbReference type="EMBL" id="JANEYF010002239">
    <property type="protein sequence ID" value="KAJ8949214.1"/>
    <property type="molecule type" value="Genomic_DNA"/>
</dbReference>
<accession>A0AAV8YDJ4</accession>
<comment type="subcellular location">
    <subcellularLocation>
        <location evidence="1">Secreted</location>
    </subcellularLocation>
</comment>
<dbReference type="PANTHER" id="PTHR46698:SF4">
    <property type="entry name" value="CROSSVEINLESS 2"/>
    <property type="match status" value="1"/>
</dbReference>
<feature type="compositionally biased region" description="Polar residues" evidence="4">
    <location>
        <begin position="644"/>
        <end position="653"/>
    </location>
</feature>
<gene>
    <name evidence="7" type="ORF">NQ314_008274</name>
</gene>
<dbReference type="PANTHER" id="PTHR46698">
    <property type="entry name" value="CROSSVEINLESS 2"/>
    <property type="match status" value="1"/>
</dbReference>
<protein>
    <recommendedName>
        <fullName evidence="6">VWFC domain-containing protein</fullName>
    </recommendedName>
</protein>
<sequence length="828" mass="92083">MIINLIRIILLTFVLECEHNGKFYANGEKLETPPGGECKVCYCRGGEVQCAEVSCYIRKDCEGKRVPGKCCPKYDHCPPIDPVSDVRSPYTTEITLSNLNKENYEPWPITAFSANVTESTLRPTSNDIQDENKIPDTNYYEATTVSYKATEVEDLQKEAGVLPRITIQEIIPERKEIPVTAPPRIDIEPQGTLIIEEAEEFLNHSNDLVVTDSDADSSEISEVFQQPPPVLRIGDKLLFLKKGEFVHEKDTSTPNSVITIIGAEGLQRGFEDSGEIHEVKIDNITKDNDAFNNSTTIPEENLDVTTNLNNTDTNVESTNQENIDKNEELDSNKEINISELNTAASTHILSLVRRKNKPTGITTEASFSISTTESQITNSTTELNVLPETSTTSSTTIQDTVNETSVGGTTEISNLAITTTLDALDILTTEEFKNSTENILLDAENNTEIKEFNPLQSSTKRYEVISEQNPAYPPLPDIMSPNIDDTSQRFDIDNTEKYHTAENTTTLPSVPTFKILPEVLEIRSNKTVPQNITNSEWLKINPDTLINYKATLPDDLLNQPAPTDFDDSTEIFNNANITTADTPTETLATTTESDNFTTLTSVSITEDYRKHENIVTLATAFPEETRETAQSGESLENMTEDSGESTTPKNNHASIIDENASIENLNKGSSEVDDMVSTRDAPNDNSGENTTPSFSRDSGRIDKEWNDNPKKNNTDGANNKDVEIIDTTTLQRKTPAIEKTIDTTTTAELLPRPEKILQLPSKTIGKRENSPDDEAEEVFKELENELNSDTTERTLNNEEEEKEADAIFKELLEDTSTPKTKKGYNRAT</sequence>
<feature type="chain" id="PRO_5043854998" description="VWFC domain-containing protein" evidence="5">
    <location>
        <begin position="18"/>
        <end position="828"/>
    </location>
</feature>
<dbReference type="InterPro" id="IPR001007">
    <property type="entry name" value="VWF_dom"/>
</dbReference>
<keyword evidence="2" id="KW-0964">Secreted</keyword>
<dbReference type="GO" id="GO:0005576">
    <property type="term" value="C:extracellular region"/>
    <property type="evidence" value="ECO:0007669"/>
    <property type="project" value="UniProtKB-SubCell"/>
</dbReference>
<keyword evidence="8" id="KW-1185">Reference proteome</keyword>